<evidence type="ECO:0000313" key="1">
    <source>
        <dbReference type="EMBL" id="VDD36681.1"/>
    </source>
</evidence>
<dbReference type="AlphaFoldDB" id="A0A3P6EK88"/>
<feature type="non-terminal residue" evidence="1">
    <location>
        <position position="1"/>
    </location>
</feature>
<gene>
    <name evidence="1" type="ORF">BOLC7T42241H</name>
</gene>
<accession>A0A3P6EK88</accession>
<dbReference type="EMBL" id="LR031876">
    <property type="protein sequence ID" value="VDD36681.1"/>
    <property type="molecule type" value="Genomic_DNA"/>
</dbReference>
<name>A0A3P6EK88_BRAOL</name>
<reference evidence="1" key="1">
    <citation type="submission" date="2018-11" db="EMBL/GenBank/DDBJ databases">
        <authorList>
            <consortium name="Genoscope - CEA"/>
            <person name="William W."/>
        </authorList>
    </citation>
    <scope>NUCLEOTIDE SEQUENCE</scope>
</reference>
<organism evidence="1">
    <name type="scientific">Brassica oleracea</name>
    <name type="common">Wild cabbage</name>
    <dbReference type="NCBI Taxonomy" id="3712"/>
    <lineage>
        <taxon>Eukaryota</taxon>
        <taxon>Viridiplantae</taxon>
        <taxon>Streptophyta</taxon>
        <taxon>Embryophyta</taxon>
        <taxon>Tracheophyta</taxon>
        <taxon>Spermatophyta</taxon>
        <taxon>Magnoliopsida</taxon>
        <taxon>eudicotyledons</taxon>
        <taxon>Gunneridae</taxon>
        <taxon>Pentapetalae</taxon>
        <taxon>rosids</taxon>
        <taxon>malvids</taxon>
        <taxon>Brassicales</taxon>
        <taxon>Brassicaceae</taxon>
        <taxon>Brassiceae</taxon>
        <taxon>Brassica</taxon>
    </lineage>
</organism>
<protein>
    <submittedName>
        <fullName evidence="1">Uncharacterized protein</fullName>
    </submittedName>
</protein>
<proteinExistence type="predicted"/>
<sequence>IFARLQPHHQLFFTWGELLSWTRQSSPTAPSTLRILVTQATIYNVWRQRYSALHLNGYTTTEVTFKTIDREVRNTITARRHKKTFKSPMSLWIR</sequence>